<feature type="non-terminal residue" evidence="1">
    <location>
        <position position="1"/>
    </location>
</feature>
<dbReference type="EMBL" id="JADGJH010003522">
    <property type="protein sequence ID" value="KAJ3090378.1"/>
    <property type="molecule type" value="Genomic_DNA"/>
</dbReference>
<reference evidence="1" key="1">
    <citation type="submission" date="2020-05" db="EMBL/GenBank/DDBJ databases">
        <title>Phylogenomic resolution of chytrid fungi.</title>
        <authorList>
            <person name="Stajich J.E."/>
            <person name="Amses K."/>
            <person name="Simmons R."/>
            <person name="Seto K."/>
            <person name="Myers J."/>
            <person name="Bonds A."/>
            <person name="Quandt C.A."/>
            <person name="Barry K."/>
            <person name="Liu P."/>
            <person name="Grigoriev I."/>
            <person name="Longcore J.E."/>
            <person name="James T.Y."/>
        </authorList>
    </citation>
    <scope>NUCLEOTIDE SEQUENCE</scope>
    <source>
        <strain evidence="1">JEL0513</strain>
    </source>
</reference>
<protein>
    <submittedName>
        <fullName evidence="1">Uncharacterized protein</fullName>
    </submittedName>
</protein>
<evidence type="ECO:0000313" key="1">
    <source>
        <dbReference type="EMBL" id="KAJ3090378.1"/>
    </source>
</evidence>
<comment type="caution">
    <text evidence="1">The sequence shown here is derived from an EMBL/GenBank/DDBJ whole genome shotgun (WGS) entry which is preliminary data.</text>
</comment>
<dbReference type="Proteomes" id="UP001211907">
    <property type="component" value="Unassembled WGS sequence"/>
</dbReference>
<sequence length="62" mass="7100">MCKQKERCRFAPVWEGGLTVKDLPKYVKLHVDKQKEGVWTLDSLTDQKLANSKHLESGSTIK</sequence>
<evidence type="ECO:0000313" key="2">
    <source>
        <dbReference type="Proteomes" id="UP001211907"/>
    </source>
</evidence>
<proteinExistence type="predicted"/>
<keyword evidence="2" id="KW-1185">Reference proteome</keyword>
<gene>
    <name evidence="1" type="ORF">HK100_007467</name>
</gene>
<dbReference type="AlphaFoldDB" id="A0AAD5SP97"/>
<name>A0AAD5SP97_9FUNG</name>
<organism evidence="1 2">
    <name type="scientific">Physocladia obscura</name>
    <dbReference type="NCBI Taxonomy" id="109957"/>
    <lineage>
        <taxon>Eukaryota</taxon>
        <taxon>Fungi</taxon>
        <taxon>Fungi incertae sedis</taxon>
        <taxon>Chytridiomycota</taxon>
        <taxon>Chytridiomycota incertae sedis</taxon>
        <taxon>Chytridiomycetes</taxon>
        <taxon>Chytridiales</taxon>
        <taxon>Chytriomycetaceae</taxon>
        <taxon>Physocladia</taxon>
    </lineage>
</organism>
<accession>A0AAD5SP97</accession>